<sequence>MYVAFFVFKRNLFCKHASTVKTLAMKTFNLFLVLTLILSLTTSSCIEDDSDSFCDSQLIYLSSLKANIEGLAATSICNENFECRYIAFGSKPCGGPWEFLFYTTSIDTMELENLVASYNALEADYNENCDAVSDCSTPIPPIDFSCENNQCIPIY</sequence>
<keyword evidence="2" id="KW-1185">Reference proteome</keyword>
<dbReference type="EMBL" id="BMIC01000001">
    <property type="protein sequence ID" value="GFZ83154.1"/>
    <property type="molecule type" value="Genomic_DNA"/>
</dbReference>
<organism evidence="1 2">
    <name type="scientific">Aquaticitalea lipolytica</name>
    <dbReference type="NCBI Taxonomy" id="1247562"/>
    <lineage>
        <taxon>Bacteria</taxon>
        <taxon>Pseudomonadati</taxon>
        <taxon>Bacteroidota</taxon>
        <taxon>Flavobacteriia</taxon>
        <taxon>Flavobacteriales</taxon>
        <taxon>Flavobacteriaceae</taxon>
        <taxon>Aquaticitalea</taxon>
    </lineage>
</organism>
<protein>
    <submittedName>
        <fullName evidence="1">Uncharacterized protein</fullName>
    </submittedName>
</protein>
<reference evidence="1 2" key="1">
    <citation type="journal article" date="2014" name="Int. J. Syst. Evol. Microbiol.">
        <title>Complete genome sequence of Corynebacterium casei LMG S-19264T (=DSM 44701T), isolated from a smear-ripened cheese.</title>
        <authorList>
            <consortium name="US DOE Joint Genome Institute (JGI-PGF)"/>
            <person name="Walter F."/>
            <person name="Albersmeier A."/>
            <person name="Kalinowski J."/>
            <person name="Ruckert C."/>
        </authorList>
    </citation>
    <scope>NUCLEOTIDE SEQUENCE [LARGE SCALE GENOMIC DNA]</scope>
    <source>
        <strain evidence="1 2">CGMCC 1.15295</strain>
    </source>
</reference>
<dbReference type="Proteomes" id="UP000598120">
    <property type="component" value="Unassembled WGS sequence"/>
</dbReference>
<evidence type="ECO:0000313" key="2">
    <source>
        <dbReference type="Proteomes" id="UP000598120"/>
    </source>
</evidence>
<proteinExistence type="predicted"/>
<name>A0A8J2TRU9_9FLAO</name>
<accession>A0A8J2TRU9</accession>
<dbReference type="AlphaFoldDB" id="A0A8J2TRU9"/>
<evidence type="ECO:0000313" key="1">
    <source>
        <dbReference type="EMBL" id="GFZ83154.1"/>
    </source>
</evidence>
<comment type="caution">
    <text evidence="1">The sequence shown here is derived from an EMBL/GenBank/DDBJ whole genome shotgun (WGS) entry which is preliminary data.</text>
</comment>
<gene>
    <name evidence="1" type="ORF">GCM10011531_12390</name>
</gene>